<dbReference type="SUPFAM" id="SSF55874">
    <property type="entry name" value="ATPase domain of HSP90 chaperone/DNA topoisomerase II/histidine kinase"/>
    <property type="match status" value="1"/>
</dbReference>
<dbReference type="SMART" id="SM00387">
    <property type="entry name" value="HATPase_c"/>
    <property type="match status" value="1"/>
</dbReference>
<evidence type="ECO:0000256" key="3">
    <source>
        <dbReference type="ARBA" id="ARBA00012438"/>
    </source>
</evidence>
<gene>
    <name evidence="14" type="primary">mtrB</name>
    <name evidence="14" type="ORF">Afe05nite_77380</name>
</gene>
<organism evidence="14 15">
    <name type="scientific">Paractinoplanes ferrugineus</name>
    <dbReference type="NCBI Taxonomy" id="113564"/>
    <lineage>
        <taxon>Bacteria</taxon>
        <taxon>Bacillati</taxon>
        <taxon>Actinomycetota</taxon>
        <taxon>Actinomycetes</taxon>
        <taxon>Micromonosporales</taxon>
        <taxon>Micromonosporaceae</taxon>
        <taxon>Paractinoplanes</taxon>
    </lineage>
</organism>
<dbReference type="SMART" id="SM00388">
    <property type="entry name" value="HisKA"/>
    <property type="match status" value="1"/>
</dbReference>
<dbReference type="PRINTS" id="PR00344">
    <property type="entry name" value="BCTRLSENSOR"/>
</dbReference>
<dbReference type="InterPro" id="IPR005467">
    <property type="entry name" value="His_kinase_dom"/>
</dbReference>
<dbReference type="InterPro" id="IPR036890">
    <property type="entry name" value="HATPase_C_sf"/>
</dbReference>
<dbReference type="GO" id="GO:0000155">
    <property type="term" value="F:phosphorelay sensor kinase activity"/>
    <property type="evidence" value="ECO:0007669"/>
    <property type="project" value="InterPro"/>
</dbReference>
<dbReference type="Gene3D" id="6.10.340.10">
    <property type="match status" value="1"/>
</dbReference>
<keyword evidence="6 11" id="KW-0812">Transmembrane</keyword>
<evidence type="ECO:0000256" key="8">
    <source>
        <dbReference type="ARBA" id="ARBA00022989"/>
    </source>
</evidence>
<evidence type="ECO:0000256" key="5">
    <source>
        <dbReference type="ARBA" id="ARBA00022679"/>
    </source>
</evidence>
<dbReference type="Gene3D" id="3.30.565.10">
    <property type="entry name" value="Histidine kinase-like ATPase, C-terminal domain"/>
    <property type="match status" value="1"/>
</dbReference>
<accession>A0A919JA70</accession>
<evidence type="ECO:0000256" key="10">
    <source>
        <dbReference type="ARBA" id="ARBA00023136"/>
    </source>
</evidence>
<dbReference type="InterPro" id="IPR050428">
    <property type="entry name" value="TCS_sensor_his_kinase"/>
</dbReference>
<evidence type="ECO:0000259" key="12">
    <source>
        <dbReference type="PROSITE" id="PS50109"/>
    </source>
</evidence>
<dbReference type="InterPro" id="IPR003660">
    <property type="entry name" value="HAMP_dom"/>
</dbReference>
<dbReference type="RefSeq" id="WP_203822242.1">
    <property type="nucleotide sequence ID" value="NZ_BAAABP010000039.1"/>
</dbReference>
<evidence type="ECO:0000313" key="15">
    <source>
        <dbReference type="Proteomes" id="UP000598174"/>
    </source>
</evidence>
<dbReference type="InterPro" id="IPR004358">
    <property type="entry name" value="Sig_transdc_His_kin-like_C"/>
</dbReference>
<keyword evidence="7 14" id="KW-0418">Kinase</keyword>
<reference evidence="14" key="1">
    <citation type="submission" date="2021-01" db="EMBL/GenBank/DDBJ databases">
        <title>Whole genome shotgun sequence of Actinoplanes ferrugineus NBRC 15555.</title>
        <authorList>
            <person name="Komaki H."/>
            <person name="Tamura T."/>
        </authorList>
    </citation>
    <scope>NUCLEOTIDE SEQUENCE</scope>
    <source>
        <strain evidence="14">NBRC 15555</strain>
    </source>
</reference>
<feature type="transmembrane region" description="Helical" evidence="11">
    <location>
        <begin position="154"/>
        <end position="177"/>
    </location>
</feature>
<dbReference type="CDD" id="cd06225">
    <property type="entry name" value="HAMP"/>
    <property type="match status" value="1"/>
</dbReference>
<dbReference type="Proteomes" id="UP000598174">
    <property type="component" value="Unassembled WGS sequence"/>
</dbReference>
<dbReference type="InterPro" id="IPR036097">
    <property type="entry name" value="HisK_dim/P_sf"/>
</dbReference>
<evidence type="ECO:0000256" key="4">
    <source>
        <dbReference type="ARBA" id="ARBA00022553"/>
    </source>
</evidence>
<keyword evidence="4" id="KW-0597">Phosphoprotein</keyword>
<keyword evidence="5" id="KW-0808">Transferase</keyword>
<dbReference type="GO" id="GO:0005886">
    <property type="term" value="C:plasma membrane"/>
    <property type="evidence" value="ECO:0007669"/>
    <property type="project" value="UniProtKB-SubCell"/>
</dbReference>
<comment type="catalytic activity">
    <reaction evidence="1">
        <text>ATP + protein L-histidine = ADP + protein N-phospho-L-histidine.</text>
        <dbReference type="EC" id="2.7.13.3"/>
    </reaction>
</comment>
<dbReference type="InterPro" id="IPR003661">
    <property type="entry name" value="HisK_dim/P_dom"/>
</dbReference>
<protein>
    <recommendedName>
        <fullName evidence="3">histidine kinase</fullName>
        <ecNumber evidence="3">2.7.13.3</ecNumber>
    </recommendedName>
</protein>
<dbReference type="AlphaFoldDB" id="A0A919JA70"/>
<feature type="domain" description="Histidine kinase" evidence="12">
    <location>
        <begin position="239"/>
        <end position="446"/>
    </location>
</feature>
<evidence type="ECO:0000256" key="9">
    <source>
        <dbReference type="ARBA" id="ARBA00023012"/>
    </source>
</evidence>
<dbReference type="EMBL" id="BOMM01000074">
    <property type="protein sequence ID" value="GIE15898.1"/>
    <property type="molecule type" value="Genomic_DNA"/>
</dbReference>
<keyword evidence="10 11" id="KW-0472">Membrane</keyword>
<dbReference type="PANTHER" id="PTHR45436">
    <property type="entry name" value="SENSOR HISTIDINE KINASE YKOH"/>
    <property type="match status" value="1"/>
</dbReference>
<dbReference type="SMART" id="SM00304">
    <property type="entry name" value="HAMP"/>
    <property type="match status" value="1"/>
</dbReference>
<comment type="caution">
    <text evidence="14">The sequence shown here is derived from an EMBL/GenBank/DDBJ whole genome shotgun (WGS) entry which is preliminary data.</text>
</comment>
<dbReference type="Pfam" id="PF00512">
    <property type="entry name" value="HisKA"/>
    <property type="match status" value="1"/>
</dbReference>
<dbReference type="SUPFAM" id="SSF158472">
    <property type="entry name" value="HAMP domain-like"/>
    <property type="match status" value="1"/>
</dbReference>
<dbReference type="EC" id="2.7.13.3" evidence="3"/>
<evidence type="ECO:0000313" key="14">
    <source>
        <dbReference type="EMBL" id="GIE15898.1"/>
    </source>
</evidence>
<dbReference type="PROSITE" id="PS50109">
    <property type="entry name" value="HIS_KIN"/>
    <property type="match status" value="1"/>
</dbReference>
<keyword evidence="15" id="KW-1185">Reference proteome</keyword>
<dbReference type="InterPro" id="IPR003594">
    <property type="entry name" value="HATPase_dom"/>
</dbReference>
<dbReference type="PANTHER" id="PTHR45436:SF5">
    <property type="entry name" value="SENSOR HISTIDINE KINASE TRCS"/>
    <property type="match status" value="1"/>
</dbReference>
<dbReference type="Pfam" id="PF00672">
    <property type="entry name" value="HAMP"/>
    <property type="match status" value="1"/>
</dbReference>
<keyword evidence="8 11" id="KW-1133">Transmembrane helix</keyword>
<sequence>MIRAGLRARVVSGFAAGALALSSTMAFVSYEITRHSLLAEREDTAVRAAYYDASVVRAGITAVNPDLAAVLRALDTGENRRALVLRNGAWYSRNADTGEVVPAALQERVGEGRPAVQRILDDGVPTLVVALPISADTTFYEVDSLAELDHTLRVLTVVLTGVAIATALGGAWLGAYASRYVMRPLVRVADAAQNIVRGGLDARLDPAQEPDLARLTTSFNHMVDELSARLERDRRFAADVSHELRSPLQTLAAAASVLTRRKDSLDDRTATAAGLVADEVSRFQRLVDDLLTLARGDQPAERTAVDVAELARRACRERGLPPGIVHPAGDLIWSVDRRRLNQLLGNLLDNAAAYGGGATAIRLELHGGDGRLEVDDEGPGVRPEDKPVIFDRFVRGGAAHTRGNSDGTGLGLALVAQHAAAHDGSASVLDRPGGGARFRVDLPGCAS</sequence>
<evidence type="ECO:0000256" key="7">
    <source>
        <dbReference type="ARBA" id="ARBA00022777"/>
    </source>
</evidence>
<dbReference type="Gene3D" id="1.10.287.130">
    <property type="match status" value="1"/>
</dbReference>
<feature type="domain" description="HAMP" evidence="13">
    <location>
        <begin position="179"/>
        <end position="231"/>
    </location>
</feature>
<evidence type="ECO:0000256" key="2">
    <source>
        <dbReference type="ARBA" id="ARBA00004236"/>
    </source>
</evidence>
<dbReference type="SUPFAM" id="SSF47384">
    <property type="entry name" value="Homodimeric domain of signal transducing histidine kinase"/>
    <property type="match status" value="1"/>
</dbReference>
<dbReference type="Pfam" id="PF02518">
    <property type="entry name" value="HATPase_c"/>
    <property type="match status" value="1"/>
</dbReference>
<dbReference type="PROSITE" id="PS50885">
    <property type="entry name" value="HAMP"/>
    <property type="match status" value="1"/>
</dbReference>
<keyword evidence="9" id="KW-0902">Two-component regulatory system</keyword>
<evidence type="ECO:0000256" key="1">
    <source>
        <dbReference type="ARBA" id="ARBA00000085"/>
    </source>
</evidence>
<evidence type="ECO:0000256" key="11">
    <source>
        <dbReference type="SAM" id="Phobius"/>
    </source>
</evidence>
<comment type="subcellular location">
    <subcellularLocation>
        <location evidence="2">Cell membrane</location>
    </subcellularLocation>
</comment>
<evidence type="ECO:0000259" key="13">
    <source>
        <dbReference type="PROSITE" id="PS50885"/>
    </source>
</evidence>
<name>A0A919JA70_9ACTN</name>
<dbReference type="CDD" id="cd00082">
    <property type="entry name" value="HisKA"/>
    <property type="match status" value="1"/>
</dbReference>
<proteinExistence type="predicted"/>
<evidence type="ECO:0000256" key="6">
    <source>
        <dbReference type="ARBA" id="ARBA00022692"/>
    </source>
</evidence>